<organism evidence="1 2">
    <name type="scientific">Suillus luteus UH-Slu-Lm8-n1</name>
    <dbReference type="NCBI Taxonomy" id="930992"/>
    <lineage>
        <taxon>Eukaryota</taxon>
        <taxon>Fungi</taxon>
        <taxon>Dikarya</taxon>
        <taxon>Basidiomycota</taxon>
        <taxon>Agaricomycotina</taxon>
        <taxon>Agaricomycetes</taxon>
        <taxon>Agaricomycetidae</taxon>
        <taxon>Boletales</taxon>
        <taxon>Suillineae</taxon>
        <taxon>Suillaceae</taxon>
        <taxon>Suillus</taxon>
    </lineage>
</organism>
<evidence type="ECO:0000313" key="2">
    <source>
        <dbReference type="Proteomes" id="UP000054485"/>
    </source>
</evidence>
<dbReference type="OrthoDB" id="2684341at2759"/>
<proteinExistence type="predicted"/>
<dbReference type="EMBL" id="KN835439">
    <property type="protein sequence ID" value="KIK37631.1"/>
    <property type="molecule type" value="Genomic_DNA"/>
</dbReference>
<evidence type="ECO:0008006" key="3">
    <source>
        <dbReference type="Google" id="ProtNLM"/>
    </source>
</evidence>
<gene>
    <name evidence="1" type="ORF">CY34DRAFT_31629</name>
</gene>
<dbReference type="InParanoid" id="A0A0D0A7N3"/>
<dbReference type="HOGENOM" id="CLU_131876_0_0_1"/>
<dbReference type="AlphaFoldDB" id="A0A0D0A7N3"/>
<dbReference type="Proteomes" id="UP000054485">
    <property type="component" value="Unassembled WGS sequence"/>
</dbReference>
<dbReference type="InterPro" id="IPR021109">
    <property type="entry name" value="Peptidase_aspartic_dom_sf"/>
</dbReference>
<keyword evidence="2" id="KW-1185">Reference proteome</keyword>
<feature type="non-terminal residue" evidence="1">
    <location>
        <position position="1"/>
    </location>
</feature>
<dbReference type="Gene3D" id="2.40.70.10">
    <property type="entry name" value="Acid Proteases"/>
    <property type="match status" value="1"/>
</dbReference>
<dbReference type="STRING" id="930992.A0A0D0A7N3"/>
<name>A0A0D0A7N3_9AGAM</name>
<evidence type="ECO:0000313" key="1">
    <source>
        <dbReference type="EMBL" id="KIK37631.1"/>
    </source>
</evidence>
<reference evidence="1 2" key="1">
    <citation type="submission" date="2014-04" db="EMBL/GenBank/DDBJ databases">
        <authorList>
            <consortium name="DOE Joint Genome Institute"/>
            <person name="Kuo A."/>
            <person name="Ruytinx J."/>
            <person name="Rineau F."/>
            <person name="Colpaert J."/>
            <person name="Kohler A."/>
            <person name="Nagy L.G."/>
            <person name="Floudas D."/>
            <person name="Copeland A."/>
            <person name="Barry K.W."/>
            <person name="Cichocki N."/>
            <person name="Veneault-Fourrey C."/>
            <person name="LaButti K."/>
            <person name="Lindquist E.A."/>
            <person name="Lipzen A."/>
            <person name="Lundell T."/>
            <person name="Morin E."/>
            <person name="Murat C."/>
            <person name="Sun H."/>
            <person name="Tunlid A."/>
            <person name="Henrissat B."/>
            <person name="Grigoriev I.V."/>
            <person name="Hibbett D.S."/>
            <person name="Martin F."/>
            <person name="Nordberg H.P."/>
            <person name="Cantor M.N."/>
            <person name="Hua S.X."/>
        </authorList>
    </citation>
    <scope>NUCLEOTIDE SEQUENCE [LARGE SCALE GENOMIC DNA]</scope>
    <source>
        <strain evidence="1 2">UH-Slu-Lm8-n1</strain>
    </source>
</reference>
<feature type="non-terminal residue" evidence="1">
    <location>
        <position position="119"/>
    </location>
</feature>
<accession>A0A0D0A7N3</accession>
<protein>
    <recommendedName>
        <fullName evidence="3">Peptidase A1 domain-containing protein</fullName>
    </recommendedName>
</protein>
<dbReference type="Pfam" id="PF08284">
    <property type="entry name" value="RVP_2"/>
    <property type="match status" value="1"/>
</dbReference>
<reference evidence="2" key="2">
    <citation type="submission" date="2015-01" db="EMBL/GenBank/DDBJ databases">
        <title>Evolutionary Origins and Diversification of the Mycorrhizal Mutualists.</title>
        <authorList>
            <consortium name="DOE Joint Genome Institute"/>
            <consortium name="Mycorrhizal Genomics Consortium"/>
            <person name="Kohler A."/>
            <person name="Kuo A."/>
            <person name="Nagy L.G."/>
            <person name="Floudas D."/>
            <person name="Copeland A."/>
            <person name="Barry K.W."/>
            <person name="Cichocki N."/>
            <person name="Veneault-Fourrey C."/>
            <person name="LaButti K."/>
            <person name="Lindquist E.A."/>
            <person name="Lipzen A."/>
            <person name="Lundell T."/>
            <person name="Morin E."/>
            <person name="Murat C."/>
            <person name="Riley R."/>
            <person name="Ohm R."/>
            <person name="Sun H."/>
            <person name="Tunlid A."/>
            <person name="Henrissat B."/>
            <person name="Grigoriev I.V."/>
            <person name="Hibbett D.S."/>
            <person name="Martin F."/>
        </authorList>
    </citation>
    <scope>NUCLEOTIDE SEQUENCE [LARGE SCALE GENOMIC DNA]</scope>
    <source>
        <strain evidence="2">UH-Slu-Lm8-n1</strain>
    </source>
</reference>
<sequence>LVDCGSSHCFIETSFVCKYNLTTYAIPSIPLHLFDGSSNATISEAIDLPIRFSSGVVTSDTFYVTLLDSSCLIVLGYSWLSQHNLLIDWVMGSINFWTTSHGMPLPPPTSPPPPAEILP</sequence>
<dbReference type="CDD" id="cd00303">
    <property type="entry name" value="retropepsin_like"/>
    <property type="match status" value="1"/>
</dbReference>